<protein>
    <recommendedName>
        <fullName evidence="2">BIRD-IDD transcription factor fourth C2HC zinc finger domain-containing protein</fullName>
    </recommendedName>
</protein>
<dbReference type="PANTHER" id="PTHR10593">
    <property type="entry name" value="SERINE/THREONINE-PROTEIN KINASE RIO"/>
    <property type="match status" value="1"/>
</dbReference>
<feature type="region of interest" description="Disordered" evidence="1">
    <location>
        <begin position="1"/>
        <end position="96"/>
    </location>
</feature>
<organism evidence="3 4">
    <name type="scientific">Ilex paraguariensis</name>
    <name type="common">yerba mate</name>
    <dbReference type="NCBI Taxonomy" id="185542"/>
    <lineage>
        <taxon>Eukaryota</taxon>
        <taxon>Viridiplantae</taxon>
        <taxon>Streptophyta</taxon>
        <taxon>Embryophyta</taxon>
        <taxon>Tracheophyta</taxon>
        <taxon>Spermatophyta</taxon>
        <taxon>Magnoliopsida</taxon>
        <taxon>eudicotyledons</taxon>
        <taxon>Gunneridae</taxon>
        <taxon>Pentapetalae</taxon>
        <taxon>asterids</taxon>
        <taxon>campanulids</taxon>
        <taxon>Aquifoliales</taxon>
        <taxon>Aquifoliaceae</taxon>
        <taxon>Ilex</taxon>
    </lineage>
</organism>
<dbReference type="AlphaFoldDB" id="A0ABC8UAK2"/>
<evidence type="ECO:0000313" key="4">
    <source>
        <dbReference type="Proteomes" id="UP001642360"/>
    </source>
</evidence>
<keyword evidence="4" id="KW-1185">Reference proteome</keyword>
<reference evidence="3 4" key="1">
    <citation type="submission" date="2024-02" db="EMBL/GenBank/DDBJ databases">
        <authorList>
            <person name="Vignale AGUSTIN F."/>
            <person name="Sosa J E."/>
            <person name="Modenutti C."/>
        </authorList>
    </citation>
    <scope>NUCLEOTIDE SEQUENCE [LARGE SCALE GENOMIC DNA]</scope>
</reference>
<evidence type="ECO:0000256" key="1">
    <source>
        <dbReference type="SAM" id="MobiDB-lite"/>
    </source>
</evidence>
<sequence>MSNFIQEFEEEDEQFHSTAVTQSSHGSPNPNGNGGDGSSSHNTTTSKTKRNLPGNPGKIPERSEPSTPQERPQFAMKAEAKAKHTRSTETRNGSATSAQSVMLFSSTGRKDSFVTHRAFYDALTKENYNMNQTLAVTGGMLQNHAHELFSSSIPTSDSYTNTNAMIDISISHHENIDNSANPPSVNSHGIMMSSNLDPIFNPGGDRASFGSVGGHNNSTLTVVSAYTSATALLQKAVEMGAKISSDNSIARILLRGFAGYPTSSVNSSASELQQEAFSLAGSVLTSTNALYAGIPETSHNNVEEGNQSSGHNFSQTGLYDSSFCMTNSYGYSNSNLLEKEVIIGGSEKMTLEFLGEGASRSYQWLEERKL</sequence>
<proteinExistence type="predicted"/>
<dbReference type="Proteomes" id="UP001642360">
    <property type="component" value="Unassembled WGS sequence"/>
</dbReference>
<dbReference type="PANTHER" id="PTHR10593:SF122">
    <property type="entry name" value="OS02G0518500 PROTEIN"/>
    <property type="match status" value="1"/>
</dbReference>
<feature type="domain" description="BIRD-IDD transcription factor fourth C2HC zinc finger" evidence="2">
    <location>
        <begin position="109"/>
        <end position="133"/>
    </location>
</feature>
<dbReference type="Pfam" id="PF22992">
    <property type="entry name" value="C2CH-4th_BIRD-IDD"/>
    <property type="match status" value="1"/>
</dbReference>
<dbReference type="InterPro" id="IPR055185">
    <property type="entry name" value="C2CH-4th_BIRD-IDD"/>
</dbReference>
<evidence type="ECO:0000259" key="2">
    <source>
        <dbReference type="Pfam" id="PF22992"/>
    </source>
</evidence>
<evidence type="ECO:0000313" key="3">
    <source>
        <dbReference type="EMBL" id="CAK9178791.1"/>
    </source>
</evidence>
<dbReference type="InterPro" id="IPR031140">
    <property type="entry name" value="IDD1-16"/>
</dbReference>
<gene>
    <name evidence="3" type="ORF">ILEXP_LOCUS48718</name>
</gene>
<dbReference type="EMBL" id="CAUOFW020007314">
    <property type="protein sequence ID" value="CAK9178791.1"/>
    <property type="molecule type" value="Genomic_DNA"/>
</dbReference>
<name>A0ABC8UAK2_9AQUA</name>
<accession>A0ABC8UAK2</accession>
<feature type="compositionally biased region" description="Basic and acidic residues" evidence="1">
    <location>
        <begin position="78"/>
        <end position="89"/>
    </location>
</feature>
<comment type="caution">
    <text evidence="3">The sequence shown here is derived from an EMBL/GenBank/DDBJ whole genome shotgun (WGS) entry which is preliminary data.</text>
</comment>